<dbReference type="InterPro" id="IPR050245">
    <property type="entry name" value="PrsA_foldase"/>
</dbReference>
<dbReference type="RefSeq" id="WP_192624237.1">
    <property type="nucleotide sequence ID" value="NZ_JADBGG010000023.1"/>
</dbReference>
<name>A0ABR9H668_9BACT</name>
<proteinExistence type="predicted"/>
<keyword evidence="2" id="KW-0732">Signal</keyword>
<dbReference type="EMBL" id="JADBGG010000023">
    <property type="protein sequence ID" value="MBE1426206.1"/>
    <property type="molecule type" value="Genomic_DNA"/>
</dbReference>
<evidence type="ECO:0000256" key="1">
    <source>
        <dbReference type="PROSITE-ProRule" id="PRU00278"/>
    </source>
</evidence>
<sequence>MKNLALVILCLLFLAGCNQTKNDNAVVTFDGGSLTLEDLKAHQAIMKKSSRFNKDPDRITPEFVYEHAVNMEMIIAKALKEKLHQDPRIRAEIHEFMSDLFLKVMQDHLVPQLDRDSLTEEEVRAYFDANIASYIPPTQYGVRVIENPDKNVLKTVRERILAGEESFETAAQELSTHNSTREDGGYAGKRAITSYRPDWRAAIENLEINSISEPVRIKNDWYLFQVTDKTSFEAPDFEEKKAYVRNDLLYSKYREAWEQVYTQLKSEHKLKVDEHKLQHFLNPEDGHDHKHG</sequence>
<dbReference type="Gene3D" id="3.10.50.40">
    <property type="match status" value="1"/>
</dbReference>
<dbReference type="PANTHER" id="PTHR47245:SF2">
    <property type="entry name" value="PEPTIDYL-PROLYL CIS-TRANS ISOMERASE HP_0175-RELATED"/>
    <property type="match status" value="1"/>
</dbReference>
<feature type="chain" id="PRO_5046934989" description="PpiC domain-containing protein" evidence="2">
    <location>
        <begin position="21"/>
        <end position="292"/>
    </location>
</feature>
<evidence type="ECO:0000313" key="4">
    <source>
        <dbReference type="EMBL" id="MBE1426206.1"/>
    </source>
</evidence>
<protein>
    <recommendedName>
        <fullName evidence="3">PpiC domain-containing protein</fullName>
    </recommendedName>
</protein>
<evidence type="ECO:0000313" key="5">
    <source>
        <dbReference type="Proteomes" id="UP000639010"/>
    </source>
</evidence>
<dbReference type="Pfam" id="PF13145">
    <property type="entry name" value="Rotamase_2"/>
    <property type="match status" value="1"/>
</dbReference>
<gene>
    <name evidence="4" type="ORF">H4684_002870</name>
</gene>
<dbReference type="Proteomes" id="UP000639010">
    <property type="component" value="Unassembled WGS sequence"/>
</dbReference>
<dbReference type="PROSITE" id="PS51257">
    <property type="entry name" value="PROKAR_LIPOPROTEIN"/>
    <property type="match status" value="1"/>
</dbReference>
<dbReference type="InterPro" id="IPR046357">
    <property type="entry name" value="PPIase_dom_sf"/>
</dbReference>
<feature type="domain" description="PpiC" evidence="3">
    <location>
        <begin position="137"/>
        <end position="228"/>
    </location>
</feature>
<keyword evidence="1" id="KW-0413">Isomerase</keyword>
<dbReference type="PROSITE" id="PS50198">
    <property type="entry name" value="PPIC_PPIASE_2"/>
    <property type="match status" value="1"/>
</dbReference>
<organism evidence="4 5">
    <name type="scientific">Desulfomicrobium macestii</name>
    <dbReference type="NCBI Taxonomy" id="90731"/>
    <lineage>
        <taxon>Bacteria</taxon>
        <taxon>Pseudomonadati</taxon>
        <taxon>Thermodesulfobacteriota</taxon>
        <taxon>Desulfovibrionia</taxon>
        <taxon>Desulfovibrionales</taxon>
        <taxon>Desulfomicrobiaceae</taxon>
        <taxon>Desulfomicrobium</taxon>
    </lineage>
</organism>
<dbReference type="InterPro" id="IPR000297">
    <property type="entry name" value="PPIase_PpiC"/>
</dbReference>
<evidence type="ECO:0000256" key="2">
    <source>
        <dbReference type="SAM" id="SignalP"/>
    </source>
</evidence>
<accession>A0ABR9H668</accession>
<feature type="signal peptide" evidence="2">
    <location>
        <begin position="1"/>
        <end position="20"/>
    </location>
</feature>
<evidence type="ECO:0000259" key="3">
    <source>
        <dbReference type="PROSITE" id="PS50198"/>
    </source>
</evidence>
<comment type="caution">
    <text evidence="4">The sequence shown here is derived from an EMBL/GenBank/DDBJ whole genome shotgun (WGS) entry which is preliminary data.</text>
</comment>
<dbReference type="PANTHER" id="PTHR47245">
    <property type="entry name" value="PEPTIDYLPROLYL ISOMERASE"/>
    <property type="match status" value="1"/>
</dbReference>
<dbReference type="SUPFAM" id="SSF54534">
    <property type="entry name" value="FKBP-like"/>
    <property type="match status" value="1"/>
</dbReference>
<keyword evidence="1" id="KW-0697">Rotamase</keyword>
<reference evidence="4 5" key="1">
    <citation type="submission" date="2020-10" db="EMBL/GenBank/DDBJ databases">
        <title>Genomic Encyclopedia of Type Strains, Phase IV (KMG-IV): sequencing the most valuable type-strain genomes for metagenomic binning, comparative biology and taxonomic classification.</title>
        <authorList>
            <person name="Goeker M."/>
        </authorList>
    </citation>
    <scope>NUCLEOTIDE SEQUENCE [LARGE SCALE GENOMIC DNA]</scope>
    <source>
        <strain evidence="4 5">DSM 4194</strain>
    </source>
</reference>
<keyword evidence="5" id="KW-1185">Reference proteome</keyword>